<accession>A0ACC3AGK4</accession>
<comment type="caution">
    <text evidence="1">The sequence shown here is derived from an EMBL/GenBank/DDBJ whole genome shotgun (WGS) entry which is preliminary data.</text>
</comment>
<reference evidence="1" key="1">
    <citation type="submission" date="2022-10" db="EMBL/GenBank/DDBJ databases">
        <title>Culturing micro-colonial fungi from biological soil crusts in the Mojave desert and describing Neophaeococcomyces mojavensis, and introducing the new genera and species Taxawa tesnikishii.</title>
        <authorList>
            <person name="Kurbessoian T."/>
            <person name="Stajich J.E."/>
        </authorList>
    </citation>
    <scope>NUCLEOTIDE SEQUENCE</scope>
    <source>
        <strain evidence="1">JES_112</strain>
    </source>
</reference>
<organism evidence="1 2">
    <name type="scientific">Neophaeococcomyces mojaviensis</name>
    <dbReference type="NCBI Taxonomy" id="3383035"/>
    <lineage>
        <taxon>Eukaryota</taxon>
        <taxon>Fungi</taxon>
        <taxon>Dikarya</taxon>
        <taxon>Ascomycota</taxon>
        <taxon>Pezizomycotina</taxon>
        <taxon>Eurotiomycetes</taxon>
        <taxon>Chaetothyriomycetidae</taxon>
        <taxon>Chaetothyriales</taxon>
        <taxon>Chaetothyriales incertae sedis</taxon>
        <taxon>Neophaeococcomyces</taxon>
    </lineage>
</organism>
<gene>
    <name evidence="1" type="ORF">H2198_001738</name>
</gene>
<evidence type="ECO:0000313" key="2">
    <source>
        <dbReference type="Proteomes" id="UP001172386"/>
    </source>
</evidence>
<proteinExistence type="predicted"/>
<sequence>MKAVSVLAAAASLTVSVLCTPAIGLLTENVTISNGALRGNPKDANGVLTYKGIRFAQPPVGNLRWRSPQPPANLNGTFDATAYGPSCYASTIPPIPYATKPSEDCLNLNIWTGAQQATEKRPVMLWIHGGGFEFGSGSLPTYEGTHLAQQGVIVVTFNYRLGVFGFLALDELDKEGSNSGNFGLQDSLAALLWVKKNIAAFGGDPDNITIFGESAGAHAVGLLMASPLSKGLFQKAIMQSGAFWDSEAGPLETFTQARARGAAFETKLAAPSIAALRALPADTINAAAPWVITSDPKLSAFTPNLDKYVLTANAGTIFNTGGQMKVPLLAGWNANEGQTFASYGIPALTQQRFEESATKYFGPAVPFPFRNLYPDSTAAERNQSSIDLIGDMVIREQTYTALELQHRTASLGINSIWAYQFNFISAFTPNPAHTTELPYVFGNFVPNPAVSPVQDCPTAADEAFSAVLRQYWTNFAKTGNPNGSGLPNWPAYGGSGVNIQGLSNNIKHFIYSIARNTYIASFRTNGALPSSWKTVTPA</sequence>
<evidence type="ECO:0000313" key="1">
    <source>
        <dbReference type="EMBL" id="KAJ9661773.1"/>
    </source>
</evidence>
<dbReference type="Proteomes" id="UP001172386">
    <property type="component" value="Unassembled WGS sequence"/>
</dbReference>
<keyword evidence="2" id="KW-1185">Reference proteome</keyword>
<dbReference type="EMBL" id="JAPDRQ010000020">
    <property type="protein sequence ID" value="KAJ9661773.1"/>
    <property type="molecule type" value="Genomic_DNA"/>
</dbReference>
<protein>
    <submittedName>
        <fullName evidence="1">Uncharacterized protein</fullName>
    </submittedName>
</protein>
<name>A0ACC3AGK4_9EURO</name>